<comment type="pathway">
    <text evidence="1">Protein modification; protein ubiquitination.</text>
</comment>
<sequence>MNREYRERLESDERMARELLEQMEMEERRREEEDEQLARRLAGEMENNTLTEDEFDDDIVFQAEVEEDVGGDEDMARQLEAEAQAEAEALQPREEEDERAGRVAALINMFPDADPTFLDDRMEEVNNEEDFRHAVEALLACQRTEPRMSGHQRKLKQCRAAPDALDDAALHNPHQEFLGLPAATLAAASVRVMECTICFEEEVPLKDVASCNALYKYHEFCIECIRKHVAALIGQGHNSFRCMNGYCEAEFSWRTLRRVMEPVVYRKVQERRQQEEVRAAGMDNLVSCPFCCFMIIMPDPENKVLECLNPECLKESCRVCKEPSHIPLRCEEVERDDQKDARTVLENKMAEAMIRQCPKCEKRFVTEGGCNKMTCACGTVMCYLCKAVITQGYHHFEQRGVASNK</sequence>
<accession>A0A8J5CV32</accession>
<gene>
    <name evidence="10" type="primary">Rnf216</name>
    <name evidence="10" type="ORF">GWK47_044877</name>
</gene>
<dbReference type="PANTHER" id="PTHR22770:SF47">
    <property type="entry name" value="E3 UBIQUITIN-PROTEIN LIGASE RNF216"/>
    <property type="match status" value="1"/>
</dbReference>
<keyword evidence="6" id="KW-0833">Ubl conjugation pathway</keyword>
<dbReference type="PANTHER" id="PTHR22770">
    <property type="entry name" value="UBIQUITIN CONJUGATING ENZYME 7 INTERACTING PROTEIN-RELATED"/>
    <property type="match status" value="1"/>
</dbReference>
<keyword evidence="2" id="KW-0808">Transferase</keyword>
<evidence type="ECO:0000256" key="6">
    <source>
        <dbReference type="ARBA" id="ARBA00022786"/>
    </source>
</evidence>
<dbReference type="CDD" id="cd20353">
    <property type="entry name" value="Rcat_RBR_RNF216"/>
    <property type="match status" value="1"/>
</dbReference>
<dbReference type="GO" id="GO:0008270">
    <property type="term" value="F:zinc ion binding"/>
    <property type="evidence" value="ECO:0007669"/>
    <property type="project" value="UniProtKB-KW"/>
</dbReference>
<dbReference type="OrthoDB" id="10009520at2759"/>
<evidence type="ECO:0000259" key="9">
    <source>
        <dbReference type="PROSITE" id="PS51873"/>
    </source>
</evidence>
<feature type="region of interest" description="Disordered" evidence="8">
    <location>
        <begin position="23"/>
        <end position="52"/>
    </location>
</feature>
<evidence type="ECO:0000256" key="3">
    <source>
        <dbReference type="ARBA" id="ARBA00022723"/>
    </source>
</evidence>
<name>A0A8J5CV32_CHIOP</name>
<dbReference type="Proteomes" id="UP000770661">
    <property type="component" value="Unassembled WGS sequence"/>
</dbReference>
<proteinExistence type="predicted"/>
<keyword evidence="7" id="KW-0862">Zinc</keyword>
<protein>
    <submittedName>
        <fullName evidence="10">E3 ubiquitin-protein ligase RNF216</fullName>
    </submittedName>
</protein>
<comment type="caution">
    <text evidence="10">The sequence shown here is derived from an EMBL/GenBank/DDBJ whole genome shotgun (WGS) entry which is preliminary data.</text>
</comment>
<dbReference type="AlphaFoldDB" id="A0A8J5CV32"/>
<keyword evidence="5" id="KW-0863">Zinc-finger</keyword>
<feature type="domain" description="RING-type" evidence="9">
    <location>
        <begin position="191"/>
        <end position="405"/>
    </location>
</feature>
<organism evidence="10 11">
    <name type="scientific">Chionoecetes opilio</name>
    <name type="common">Atlantic snow crab</name>
    <name type="synonym">Cancer opilio</name>
    <dbReference type="NCBI Taxonomy" id="41210"/>
    <lineage>
        <taxon>Eukaryota</taxon>
        <taxon>Metazoa</taxon>
        <taxon>Ecdysozoa</taxon>
        <taxon>Arthropoda</taxon>
        <taxon>Crustacea</taxon>
        <taxon>Multicrustacea</taxon>
        <taxon>Malacostraca</taxon>
        <taxon>Eumalacostraca</taxon>
        <taxon>Eucarida</taxon>
        <taxon>Decapoda</taxon>
        <taxon>Pleocyemata</taxon>
        <taxon>Brachyura</taxon>
        <taxon>Eubrachyura</taxon>
        <taxon>Majoidea</taxon>
        <taxon>Majidae</taxon>
        <taxon>Chionoecetes</taxon>
    </lineage>
</organism>
<evidence type="ECO:0000313" key="10">
    <source>
        <dbReference type="EMBL" id="KAG0722239.1"/>
    </source>
</evidence>
<dbReference type="GO" id="GO:0016740">
    <property type="term" value="F:transferase activity"/>
    <property type="evidence" value="ECO:0007669"/>
    <property type="project" value="UniProtKB-KW"/>
</dbReference>
<keyword evidence="3" id="KW-0479">Metal-binding</keyword>
<evidence type="ECO:0000256" key="8">
    <source>
        <dbReference type="SAM" id="MobiDB-lite"/>
    </source>
</evidence>
<evidence type="ECO:0000256" key="5">
    <source>
        <dbReference type="ARBA" id="ARBA00022771"/>
    </source>
</evidence>
<dbReference type="CDD" id="cd20339">
    <property type="entry name" value="BRcat_RBR_RNF216"/>
    <property type="match status" value="1"/>
</dbReference>
<keyword evidence="11" id="KW-1185">Reference proteome</keyword>
<dbReference type="SUPFAM" id="SSF57850">
    <property type="entry name" value="RING/U-box"/>
    <property type="match status" value="3"/>
</dbReference>
<dbReference type="InterPro" id="IPR047545">
    <property type="entry name" value="BRcat_RBR_RNF216"/>
</dbReference>
<dbReference type="Gene3D" id="1.20.120.1750">
    <property type="match status" value="1"/>
</dbReference>
<evidence type="ECO:0000313" key="11">
    <source>
        <dbReference type="Proteomes" id="UP000770661"/>
    </source>
</evidence>
<feature type="compositionally biased region" description="Basic and acidic residues" evidence="8">
    <location>
        <begin position="23"/>
        <end position="43"/>
    </location>
</feature>
<evidence type="ECO:0000256" key="1">
    <source>
        <dbReference type="ARBA" id="ARBA00004906"/>
    </source>
</evidence>
<evidence type="ECO:0000256" key="7">
    <source>
        <dbReference type="ARBA" id="ARBA00022833"/>
    </source>
</evidence>
<keyword evidence="4" id="KW-0677">Repeat</keyword>
<dbReference type="CDD" id="cd14279">
    <property type="entry name" value="CUE"/>
    <property type="match status" value="1"/>
</dbReference>
<dbReference type="EMBL" id="JACEEZ010009848">
    <property type="protein sequence ID" value="KAG0722239.1"/>
    <property type="molecule type" value="Genomic_DNA"/>
</dbReference>
<dbReference type="InterPro" id="IPR044066">
    <property type="entry name" value="TRIAD_supradom"/>
</dbReference>
<dbReference type="SMART" id="SM00647">
    <property type="entry name" value="IBR"/>
    <property type="match status" value="2"/>
</dbReference>
<dbReference type="InterPro" id="IPR002867">
    <property type="entry name" value="IBR_dom"/>
</dbReference>
<dbReference type="PROSITE" id="PS51873">
    <property type="entry name" value="TRIAD"/>
    <property type="match status" value="1"/>
</dbReference>
<evidence type="ECO:0000256" key="4">
    <source>
        <dbReference type="ARBA" id="ARBA00022737"/>
    </source>
</evidence>
<evidence type="ECO:0000256" key="2">
    <source>
        <dbReference type="ARBA" id="ARBA00022679"/>
    </source>
</evidence>
<dbReference type="InterPro" id="IPR051628">
    <property type="entry name" value="LUBAC_E3_Ligases"/>
</dbReference>
<dbReference type="Pfam" id="PF26200">
    <property type="entry name" value="Rcat_RNF216"/>
    <property type="match status" value="1"/>
</dbReference>
<dbReference type="InterPro" id="IPR047546">
    <property type="entry name" value="Rcat_RBR_RNF216"/>
</dbReference>
<reference evidence="10" key="1">
    <citation type="submission" date="2020-07" db="EMBL/GenBank/DDBJ databases">
        <title>The High-quality genome of the commercially important snow crab, Chionoecetes opilio.</title>
        <authorList>
            <person name="Jeong J.-H."/>
            <person name="Ryu S."/>
        </authorList>
    </citation>
    <scope>NUCLEOTIDE SEQUENCE</scope>
    <source>
        <strain evidence="10">MADBK_172401_WGS</strain>
        <tissue evidence="10">Digestive gland</tissue>
    </source>
</reference>